<dbReference type="GO" id="GO:0003774">
    <property type="term" value="F:cytoskeletal motor activity"/>
    <property type="evidence" value="ECO:0007669"/>
    <property type="project" value="InterPro"/>
</dbReference>
<dbReference type="GO" id="GO:0071973">
    <property type="term" value="P:bacterial-type flagellum-dependent cell motility"/>
    <property type="evidence" value="ECO:0007669"/>
    <property type="project" value="InterPro"/>
</dbReference>
<evidence type="ECO:0000256" key="1">
    <source>
        <dbReference type="ARBA" id="ARBA00004117"/>
    </source>
</evidence>
<dbReference type="AlphaFoldDB" id="A0A059ECH1"/>
<name>A0A059ECH1_9PROT</name>
<evidence type="ECO:0000313" key="16">
    <source>
        <dbReference type="Proteomes" id="UP000259173"/>
    </source>
</evidence>
<organism evidence="14 15">
    <name type="scientific">Hyphomonas atlantica</name>
    <dbReference type="NCBI Taxonomy" id="1280948"/>
    <lineage>
        <taxon>Bacteria</taxon>
        <taxon>Pseudomonadati</taxon>
        <taxon>Pseudomonadota</taxon>
        <taxon>Alphaproteobacteria</taxon>
        <taxon>Hyphomonadales</taxon>
        <taxon>Hyphomonadaceae</taxon>
        <taxon>Hyphomonas</taxon>
    </lineage>
</organism>
<dbReference type="PRINTS" id="PR01009">
    <property type="entry name" value="FLGMRINGFLIF"/>
</dbReference>
<dbReference type="STRING" id="1280948.HY36_02855"/>
<evidence type="ECO:0000313" key="15">
    <source>
        <dbReference type="Proteomes" id="UP000024547"/>
    </source>
</evidence>
<accession>A0A059ECH1</accession>
<dbReference type="Pfam" id="PF01514">
    <property type="entry name" value="YscJ_FliF"/>
    <property type="match status" value="1"/>
</dbReference>
<dbReference type="InterPro" id="IPR013556">
    <property type="entry name" value="Flag_M-ring_C"/>
</dbReference>
<comment type="subcellular location">
    <subcellularLocation>
        <location evidence="1 9">Bacterial flagellum basal body</location>
    </subcellularLocation>
    <subcellularLocation>
        <location evidence="2">Cell membrane</location>
        <topology evidence="2">Multi-pass membrane protein</topology>
    </subcellularLocation>
</comment>
<evidence type="ECO:0000256" key="5">
    <source>
        <dbReference type="ARBA" id="ARBA00022692"/>
    </source>
</evidence>
<evidence type="ECO:0000256" key="8">
    <source>
        <dbReference type="ARBA" id="ARBA00023143"/>
    </source>
</evidence>
<dbReference type="GO" id="GO:0005886">
    <property type="term" value="C:plasma membrane"/>
    <property type="evidence" value="ECO:0007669"/>
    <property type="project" value="UniProtKB-SubCell"/>
</dbReference>
<dbReference type="Proteomes" id="UP000024547">
    <property type="component" value="Unassembled WGS sequence"/>
</dbReference>
<dbReference type="OrthoDB" id="9807026at2"/>
<dbReference type="PANTHER" id="PTHR30046">
    <property type="entry name" value="FLAGELLAR M-RING PROTEIN"/>
    <property type="match status" value="1"/>
</dbReference>
<dbReference type="InterPro" id="IPR045851">
    <property type="entry name" value="AMP-bd_C_sf"/>
</dbReference>
<dbReference type="RefSeq" id="WP_035547861.1">
    <property type="nucleotide sequence ID" value="NZ_AWFH01000001.1"/>
</dbReference>
<gene>
    <name evidence="13" type="primary">fliF</name>
    <name evidence="13" type="ORF">DCG65_04560</name>
    <name evidence="14" type="ORF">HY36_02855</name>
</gene>
<evidence type="ECO:0000259" key="12">
    <source>
        <dbReference type="Pfam" id="PF08345"/>
    </source>
</evidence>
<dbReference type="InterPro" id="IPR006182">
    <property type="entry name" value="FliF_N_dom"/>
</dbReference>
<evidence type="ECO:0000256" key="10">
    <source>
        <dbReference type="SAM" id="Phobius"/>
    </source>
</evidence>
<dbReference type="GO" id="GO:0009431">
    <property type="term" value="C:bacterial-type flagellum basal body, MS ring"/>
    <property type="evidence" value="ECO:0007669"/>
    <property type="project" value="InterPro"/>
</dbReference>
<keyword evidence="6 10" id="KW-1133">Transmembrane helix</keyword>
<comment type="similarity">
    <text evidence="3 9">Belongs to the FliF family.</text>
</comment>
<protein>
    <recommendedName>
        <fullName evidence="9">Flagellar M-ring protein</fullName>
    </recommendedName>
</protein>
<keyword evidence="13" id="KW-0969">Cilium</keyword>
<keyword evidence="13" id="KW-0282">Flagellum</keyword>
<keyword evidence="8 9" id="KW-0975">Bacterial flagellum</keyword>
<evidence type="ECO:0000256" key="9">
    <source>
        <dbReference type="PIRNR" id="PIRNR004862"/>
    </source>
</evidence>
<dbReference type="eggNOG" id="COG1766">
    <property type="taxonomic scope" value="Bacteria"/>
</dbReference>
<feature type="domain" description="Flagellar M-ring N-terminal" evidence="11">
    <location>
        <begin position="41"/>
        <end position="207"/>
    </location>
</feature>
<feature type="domain" description="Flagellar M-ring C-terminal" evidence="12">
    <location>
        <begin position="237"/>
        <end position="396"/>
    </location>
</feature>
<dbReference type="Proteomes" id="UP000259173">
    <property type="component" value="Unassembled WGS sequence"/>
</dbReference>
<reference evidence="14 15" key="1">
    <citation type="journal article" date="2014" name="Antonie Van Leeuwenhoek">
        <title>Hyphomonas beringensis sp. nov. and Hyphomonas chukchiensis sp. nov., isolated from surface seawater of the Bering Sea and Chukchi Sea.</title>
        <authorList>
            <person name="Li C."/>
            <person name="Lai Q."/>
            <person name="Li G."/>
            <person name="Dong C."/>
            <person name="Wang J."/>
            <person name="Liao Y."/>
            <person name="Shao Z."/>
        </authorList>
    </citation>
    <scope>NUCLEOTIDE SEQUENCE [LARGE SCALE GENOMIC DNA]</scope>
    <source>
        <strain evidence="14 15">22II1-22F38</strain>
    </source>
</reference>
<feature type="transmembrane region" description="Helical" evidence="10">
    <location>
        <begin position="418"/>
        <end position="440"/>
    </location>
</feature>
<evidence type="ECO:0000259" key="11">
    <source>
        <dbReference type="Pfam" id="PF01514"/>
    </source>
</evidence>
<dbReference type="PANTHER" id="PTHR30046:SF0">
    <property type="entry name" value="FLAGELLAR M-RING PROTEIN"/>
    <property type="match status" value="1"/>
</dbReference>
<evidence type="ECO:0000256" key="4">
    <source>
        <dbReference type="ARBA" id="ARBA00022475"/>
    </source>
</evidence>
<keyword evidence="4" id="KW-1003">Cell membrane</keyword>
<keyword evidence="5 10" id="KW-0812">Transmembrane</keyword>
<comment type="function">
    <text evidence="9">The M ring may be actively involved in energy transduction.</text>
</comment>
<dbReference type="Gene3D" id="3.30.300.30">
    <property type="match status" value="1"/>
</dbReference>
<proteinExistence type="inferred from homology"/>
<keyword evidence="13" id="KW-0966">Cell projection</keyword>
<dbReference type="PIRSF" id="PIRSF004862">
    <property type="entry name" value="FliF"/>
    <property type="match status" value="1"/>
</dbReference>
<evidence type="ECO:0000313" key="13">
    <source>
        <dbReference type="EMBL" id="HAE93808.1"/>
    </source>
</evidence>
<keyword evidence="15" id="KW-1185">Reference proteome</keyword>
<reference evidence="13 16" key="2">
    <citation type="journal article" date="2018" name="Nat. Biotechnol.">
        <title>A standardized bacterial taxonomy based on genome phylogeny substantially revises the tree of life.</title>
        <authorList>
            <person name="Parks D.H."/>
            <person name="Chuvochina M."/>
            <person name="Waite D.W."/>
            <person name="Rinke C."/>
            <person name="Skarshewski A."/>
            <person name="Chaumeil P.A."/>
            <person name="Hugenholtz P."/>
        </authorList>
    </citation>
    <scope>NUCLEOTIDE SEQUENCE [LARGE SCALE GENOMIC DNA]</scope>
    <source>
        <strain evidence="13">UBA8557</strain>
    </source>
</reference>
<dbReference type="EMBL" id="AWFH01000001">
    <property type="protein sequence ID" value="KCZ65343.1"/>
    <property type="molecule type" value="Genomic_DNA"/>
</dbReference>
<evidence type="ECO:0000256" key="7">
    <source>
        <dbReference type="ARBA" id="ARBA00023136"/>
    </source>
</evidence>
<evidence type="ECO:0000256" key="2">
    <source>
        <dbReference type="ARBA" id="ARBA00004651"/>
    </source>
</evidence>
<dbReference type="Pfam" id="PF08345">
    <property type="entry name" value="YscJ_FliF_C"/>
    <property type="match status" value="1"/>
</dbReference>
<keyword evidence="7 10" id="KW-0472">Membrane</keyword>
<dbReference type="NCBIfam" id="TIGR00206">
    <property type="entry name" value="fliF"/>
    <property type="match status" value="1"/>
</dbReference>
<sequence>MKLLETLKALSVAQKLALAGSVAGVVIAMTMMVQGAVQQPKALLYSGLDPMHTGEVIAELEKRGVDYELRGEAIFIPQSERDSVRFSLAKDGLPQQSVQGYELLDDVNGFSITSEMYNAAYWRAKEGELTRTILAIPGVSSARVHIGASLRSGFSRSGPPQTASVTLVSNSKVSASQAEAIQYLVALAVSGLDPADVAIIDPKRGLLAGPNVDRMEEPAIVAESQSTRLEQKILRLLEARVGPGNARVSVSVDVNRQRQRVSEIVYDPSSRVIRNRTTNDVSEASGGGSAGVTVASNLPQGAGGQAGGSSTLKNSTESVVYDVNETRRETETLPGEIERISVAVLLNEQVLGFDANAEDSAPLMRSLVSDFEQLILSGAGLSADRGDSLTVELMPFQEIEVEELTPAPSLVETLTERYFWSGLQAILLGIVVIVLGFGVVRPLLSQRPASVLDTTADPAVDGSGVLTTESVDALEYLKSYTRERQDETASLLEEWLNEDRKALVNE</sequence>
<evidence type="ECO:0000256" key="3">
    <source>
        <dbReference type="ARBA" id="ARBA00007971"/>
    </source>
</evidence>
<evidence type="ECO:0000256" key="6">
    <source>
        <dbReference type="ARBA" id="ARBA00022989"/>
    </source>
</evidence>
<dbReference type="InterPro" id="IPR043427">
    <property type="entry name" value="YscJ/FliF"/>
</dbReference>
<dbReference type="InterPro" id="IPR000067">
    <property type="entry name" value="FlgMring_FliF"/>
</dbReference>
<dbReference type="EMBL" id="DMBR01000133">
    <property type="protein sequence ID" value="HAE93808.1"/>
    <property type="molecule type" value="Genomic_DNA"/>
</dbReference>
<evidence type="ECO:0000313" key="14">
    <source>
        <dbReference type="EMBL" id="KCZ65343.1"/>
    </source>
</evidence>
<comment type="caution">
    <text evidence="14">The sequence shown here is derived from an EMBL/GenBank/DDBJ whole genome shotgun (WGS) entry which is preliminary data.</text>
</comment>
<dbReference type="PATRIC" id="fig|1280948.3.peg.565"/>